<dbReference type="Proteomes" id="UP000729357">
    <property type="component" value="Unassembled WGS sequence"/>
</dbReference>
<evidence type="ECO:0000256" key="1">
    <source>
        <dbReference type="SAM" id="MobiDB-lite"/>
    </source>
</evidence>
<feature type="compositionally biased region" description="Basic and acidic residues" evidence="1">
    <location>
        <begin position="93"/>
        <end position="102"/>
    </location>
</feature>
<organism evidence="2 3">
    <name type="scientific">Aureobasidium melanogenum</name>
    <name type="common">Aureobasidium pullulans var. melanogenum</name>
    <dbReference type="NCBI Taxonomy" id="46634"/>
    <lineage>
        <taxon>Eukaryota</taxon>
        <taxon>Fungi</taxon>
        <taxon>Dikarya</taxon>
        <taxon>Ascomycota</taxon>
        <taxon>Pezizomycotina</taxon>
        <taxon>Dothideomycetes</taxon>
        <taxon>Dothideomycetidae</taxon>
        <taxon>Dothideales</taxon>
        <taxon>Saccotheciaceae</taxon>
        <taxon>Aureobasidium</taxon>
    </lineage>
</organism>
<keyword evidence="3" id="KW-1185">Reference proteome</keyword>
<reference evidence="2" key="2">
    <citation type="submission" date="2021-08" db="EMBL/GenBank/DDBJ databases">
        <authorList>
            <person name="Gostincar C."/>
            <person name="Sun X."/>
            <person name="Song Z."/>
            <person name="Gunde-Cimerman N."/>
        </authorList>
    </citation>
    <scope>NUCLEOTIDE SEQUENCE</scope>
    <source>
        <strain evidence="2">EXF-9298</strain>
    </source>
</reference>
<feature type="region of interest" description="Disordered" evidence="1">
    <location>
        <begin position="80"/>
        <end position="109"/>
    </location>
</feature>
<feature type="non-terminal residue" evidence="2">
    <location>
        <position position="1"/>
    </location>
</feature>
<protein>
    <submittedName>
        <fullName evidence="2">Uncharacterized protein</fullName>
    </submittedName>
</protein>
<dbReference type="AlphaFoldDB" id="A0A9P8G0I6"/>
<reference evidence="2" key="1">
    <citation type="journal article" date="2021" name="J Fungi (Basel)">
        <title>Virulence traits and population genomics of the black yeast Aureobasidium melanogenum.</title>
        <authorList>
            <person name="Cernosa A."/>
            <person name="Sun X."/>
            <person name="Gostincar C."/>
            <person name="Fang C."/>
            <person name="Gunde-Cimerman N."/>
            <person name="Song Z."/>
        </authorList>
    </citation>
    <scope>NUCLEOTIDE SEQUENCE</scope>
    <source>
        <strain evidence="2">EXF-9298</strain>
    </source>
</reference>
<feature type="region of interest" description="Disordered" evidence="1">
    <location>
        <begin position="146"/>
        <end position="171"/>
    </location>
</feature>
<name>A0A9P8G0I6_AURME</name>
<dbReference type="EMBL" id="JAHFXS010000189">
    <property type="protein sequence ID" value="KAG9987913.1"/>
    <property type="molecule type" value="Genomic_DNA"/>
</dbReference>
<feature type="compositionally biased region" description="Basic and acidic residues" evidence="1">
    <location>
        <begin position="146"/>
        <end position="161"/>
    </location>
</feature>
<feature type="region of interest" description="Disordered" evidence="1">
    <location>
        <begin position="34"/>
        <end position="60"/>
    </location>
</feature>
<sequence length="239" mass="27253">MLAEAFEKDAAARELEIDDTFRRVYGREPLKFTTESPEFERKEDRPAPSFKGLDLTNIPATPDSLLDSPLGLEMFLRAGRNPMSAIGPNPGPTEREYRERDTSNPPTAPILSEEEQWALFTEDKCLPYSQLLVGEYTRRVEAKANVDKAKTPDASDKKESSTGDWPDVEGHDWVTLPSWKKQKEDQRAAMIERLSKWNFSDATAAGFDDDFSRCGYPRKYWPYSKSLSEMEAEEAPKHH</sequence>
<proteinExistence type="predicted"/>
<evidence type="ECO:0000313" key="2">
    <source>
        <dbReference type="EMBL" id="KAG9987913.1"/>
    </source>
</evidence>
<evidence type="ECO:0000313" key="3">
    <source>
        <dbReference type="Proteomes" id="UP000729357"/>
    </source>
</evidence>
<comment type="caution">
    <text evidence="2">The sequence shown here is derived from an EMBL/GenBank/DDBJ whole genome shotgun (WGS) entry which is preliminary data.</text>
</comment>
<accession>A0A9P8G0I6</accession>
<gene>
    <name evidence="2" type="ORF">KCU98_g3006</name>
</gene>